<gene>
    <name evidence="4" type="ORF">NMOB1V02_LOCUS6323</name>
</gene>
<feature type="transmembrane region" description="Helical" evidence="2">
    <location>
        <begin position="541"/>
        <end position="564"/>
    </location>
</feature>
<feature type="signal peptide" evidence="3">
    <location>
        <begin position="1"/>
        <end position="25"/>
    </location>
</feature>
<protein>
    <submittedName>
        <fullName evidence="4">Uncharacterized protein</fullName>
    </submittedName>
</protein>
<feature type="compositionally biased region" description="Basic and acidic residues" evidence="1">
    <location>
        <begin position="328"/>
        <end position="343"/>
    </location>
</feature>
<evidence type="ECO:0000256" key="2">
    <source>
        <dbReference type="SAM" id="Phobius"/>
    </source>
</evidence>
<feature type="compositionally biased region" description="Low complexity" evidence="1">
    <location>
        <begin position="284"/>
        <end position="293"/>
    </location>
</feature>
<reference evidence="4" key="1">
    <citation type="submission" date="2020-11" db="EMBL/GenBank/DDBJ databases">
        <authorList>
            <person name="Tran Van P."/>
        </authorList>
    </citation>
    <scope>NUCLEOTIDE SEQUENCE</scope>
</reference>
<keyword evidence="5" id="KW-1185">Reference proteome</keyword>
<dbReference type="EMBL" id="OA883335">
    <property type="protein sequence ID" value="CAD7278624.1"/>
    <property type="molecule type" value="Genomic_DNA"/>
</dbReference>
<keyword evidence="3" id="KW-0732">Signal</keyword>
<feature type="region of interest" description="Disordered" evidence="1">
    <location>
        <begin position="36"/>
        <end position="60"/>
    </location>
</feature>
<sequence>MRSPVSILGFCCLLVASIVFKSAEARIQPKPMDHFYIDDTEDDTEAGSGSGSGAMPDHIPTSTKHALHIPDLRFPDDEDVASNMLPHDHKEKSEGSGEANLVEAAVIGDVFHRNANHFDITNELIKLDGNNEVVPAVSMTPTTTATPIERVSTVSLPATTLKEEDQKPNTGAPLDEEPETPKPSVRPEHNSLDADPAVVPAIIIPEASPTATHDSSTEHERLFTPVEDTSSVTPSVSEIHKHEQDPTTTPKQDQPSVDTTLAPVEEVPHKKKQIHPAEVHVPDTTTGAPETTTASREEIIIDSQEPTEAPAVKESTTKASQADTANEIVDHEQNAKEHVDQEGRSAFPTPAAEEADDDDYKEAEEESEDDKAEVLNCSQIPGGHRFSFTQSPSAFVETTSSTEARVTLRFIAGCEAKNDAVPTRPWTLTNFTTAWVFTDTAGRSCVINNSTLSSRHPPCYFGNFTKLASETLYEENSCRIESVLDIVDAGDRVSGSFKLLLLYTCLEDDGFPALRSPLDPVHASLESPVAIAVRVYEKPNYVVQVAVMSAIVLPLVAFAIFITVRHVRDRTQARKRVYLDNTGATMVPINNNCTYKKVDPSADDDVEAHKVGGGCGDDGTKEPLVEKLKLAPIAAKEEDDDDDDDVACGNNNVC</sequence>
<dbReference type="AlphaFoldDB" id="A0A7R9BQ46"/>
<feature type="compositionally biased region" description="Polar residues" evidence="1">
    <location>
        <begin position="227"/>
        <end position="236"/>
    </location>
</feature>
<feature type="region of interest" description="Disordered" evidence="1">
    <location>
        <begin position="634"/>
        <end position="654"/>
    </location>
</feature>
<feature type="compositionally biased region" description="Polar residues" evidence="1">
    <location>
        <begin position="246"/>
        <end position="259"/>
    </location>
</feature>
<keyword evidence="2" id="KW-1133">Transmembrane helix</keyword>
<keyword evidence="2" id="KW-0472">Membrane</keyword>
<dbReference type="EMBL" id="CAJPEX010001298">
    <property type="protein sequence ID" value="CAG0918776.1"/>
    <property type="molecule type" value="Genomic_DNA"/>
</dbReference>
<accession>A0A7R9BQ46</accession>
<evidence type="ECO:0000313" key="5">
    <source>
        <dbReference type="Proteomes" id="UP000678499"/>
    </source>
</evidence>
<name>A0A7R9BQ46_9CRUS</name>
<evidence type="ECO:0000256" key="1">
    <source>
        <dbReference type="SAM" id="MobiDB-lite"/>
    </source>
</evidence>
<keyword evidence="2" id="KW-0812">Transmembrane</keyword>
<feature type="compositionally biased region" description="Acidic residues" evidence="1">
    <location>
        <begin position="637"/>
        <end position="646"/>
    </location>
</feature>
<feature type="region of interest" description="Disordered" evidence="1">
    <location>
        <begin position="157"/>
        <end position="192"/>
    </location>
</feature>
<evidence type="ECO:0000256" key="3">
    <source>
        <dbReference type="SAM" id="SignalP"/>
    </source>
</evidence>
<proteinExistence type="predicted"/>
<organism evidence="4">
    <name type="scientific">Notodromas monacha</name>
    <dbReference type="NCBI Taxonomy" id="399045"/>
    <lineage>
        <taxon>Eukaryota</taxon>
        <taxon>Metazoa</taxon>
        <taxon>Ecdysozoa</taxon>
        <taxon>Arthropoda</taxon>
        <taxon>Crustacea</taxon>
        <taxon>Oligostraca</taxon>
        <taxon>Ostracoda</taxon>
        <taxon>Podocopa</taxon>
        <taxon>Podocopida</taxon>
        <taxon>Cypridocopina</taxon>
        <taxon>Cypridoidea</taxon>
        <taxon>Cyprididae</taxon>
        <taxon>Notodromas</taxon>
    </lineage>
</organism>
<feature type="compositionally biased region" description="Acidic residues" evidence="1">
    <location>
        <begin position="353"/>
        <end position="371"/>
    </location>
</feature>
<feature type="chain" id="PRO_5036403004" evidence="3">
    <location>
        <begin position="26"/>
        <end position="654"/>
    </location>
</feature>
<feature type="region of interest" description="Disordered" evidence="1">
    <location>
        <begin position="207"/>
        <end position="372"/>
    </location>
</feature>
<dbReference type="Proteomes" id="UP000678499">
    <property type="component" value="Unassembled WGS sequence"/>
</dbReference>
<evidence type="ECO:0000313" key="4">
    <source>
        <dbReference type="EMBL" id="CAD7278624.1"/>
    </source>
</evidence>